<dbReference type="InterPro" id="IPR042107">
    <property type="entry name" value="DNA-dir_RNA_pol_bsu_ext_1_sf"/>
</dbReference>
<dbReference type="GO" id="GO:0032549">
    <property type="term" value="F:ribonucleoside binding"/>
    <property type="evidence" value="ECO:0007669"/>
    <property type="project" value="InterPro"/>
</dbReference>
<organism evidence="15 16">
    <name type="scientific">Longimicrobium terrae</name>
    <dbReference type="NCBI Taxonomy" id="1639882"/>
    <lineage>
        <taxon>Bacteria</taxon>
        <taxon>Pseudomonadati</taxon>
        <taxon>Gemmatimonadota</taxon>
        <taxon>Longimicrobiia</taxon>
        <taxon>Longimicrobiales</taxon>
        <taxon>Longimicrobiaceae</taxon>
        <taxon>Longimicrobium</taxon>
    </lineage>
</organism>
<dbReference type="CDD" id="cd00653">
    <property type="entry name" value="RNA_pol_B_RPB2"/>
    <property type="match status" value="1"/>
</dbReference>
<keyword evidence="1 6" id="KW-0240">DNA-directed RNA polymerase</keyword>
<evidence type="ECO:0000259" key="14">
    <source>
        <dbReference type="Pfam" id="PF10385"/>
    </source>
</evidence>
<dbReference type="Gene3D" id="3.90.1800.10">
    <property type="entry name" value="RNA polymerase alpha subunit dimerisation domain"/>
    <property type="match status" value="1"/>
</dbReference>
<dbReference type="Gene3D" id="2.40.50.100">
    <property type="match status" value="1"/>
</dbReference>
<evidence type="ECO:0000256" key="4">
    <source>
        <dbReference type="ARBA" id="ARBA00023163"/>
    </source>
</evidence>
<dbReference type="InterPro" id="IPR007121">
    <property type="entry name" value="RNA_pol_bsu_CS"/>
</dbReference>
<evidence type="ECO:0000259" key="12">
    <source>
        <dbReference type="Pfam" id="PF04563"/>
    </source>
</evidence>
<accession>A0A841GP48</accession>
<evidence type="ECO:0000256" key="8">
    <source>
        <dbReference type="SAM" id="Coils"/>
    </source>
</evidence>
<keyword evidence="16" id="KW-1185">Reference proteome</keyword>
<protein>
    <recommendedName>
        <fullName evidence="6 7">DNA-directed RNA polymerase subunit beta</fullName>
        <shortName evidence="6">RNAP subunit beta</shortName>
        <ecNumber evidence="6 7">2.7.7.6</ecNumber>
    </recommendedName>
    <alternativeName>
        <fullName evidence="6">RNA polymerase subunit beta</fullName>
    </alternativeName>
    <alternativeName>
        <fullName evidence="6">Transcriptase subunit beta</fullName>
    </alternativeName>
</protein>
<feature type="domain" description="DNA-directed RNA polymerase subunit 2 hybrid-binding" evidence="9">
    <location>
        <begin position="1625"/>
        <end position="1696"/>
    </location>
</feature>
<dbReference type="PANTHER" id="PTHR20856">
    <property type="entry name" value="DNA-DIRECTED RNA POLYMERASE I SUBUNIT 2"/>
    <property type="match status" value="1"/>
</dbReference>
<evidence type="ECO:0000256" key="5">
    <source>
        <dbReference type="ARBA" id="ARBA00048552"/>
    </source>
</evidence>
<evidence type="ECO:0000259" key="9">
    <source>
        <dbReference type="Pfam" id="PF00562"/>
    </source>
</evidence>
<evidence type="ECO:0000259" key="10">
    <source>
        <dbReference type="Pfam" id="PF04560"/>
    </source>
</evidence>
<dbReference type="GO" id="GO:0006351">
    <property type="term" value="P:DNA-templated transcription"/>
    <property type="evidence" value="ECO:0007669"/>
    <property type="project" value="UniProtKB-UniRule"/>
</dbReference>
<dbReference type="Gene3D" id="2.30.150.10">
    <property type="entry name" value="DNA-directed RNA polymerase, beta subunit, external 1 domain"/>
    <property type="match status" value="1"/>
</dbReference>
<dbReference type="InterPro" id="IPR007641">
    <property type="entry name" value="RNA_pol_Rpb2_7"/>
</dbReference>
<evidence type="ECO:0000256" key="7">
    <source>
        <dbReference type="RuleBase" id="RU363031"/>
    </source>
</evidence>
<dbReference type="Gene3D" id="3.90.1110.10">
    <property type="entry name" value="RNA polymerase Rpb2, domain 2"/>
    <property type="match status" value="2"/>
</dbReference>
<dbReference type="InterPro" id="IPR007642">
    <property type="entry name" value="RNA_pol_Rpb2_2"/>
</dbReference>
<evidence type="ECO:0000256" key="6">
    <source>
        <dbReference type="HAMAP-Rule" id="MF_01321"/>
    </source>
</evidence>
<dbReference type="InterPro" id="IPR007120">
    <property type="entry name" value="DNA-dir_RNAP_su2_dom"/>
</dbReference>
<comment type="catalytic activity">
    <reaction evidence="5 6 7">
        <text>RNA(n) + a ribonucleoside 5'-triphosphate = RNA(n+1) + diphosphate</text>
        <dbReference type="Rhea" id="RHEA:21248"/>
        <dbReference type="Rhea" id="RHEA-COMP:14527"/>
        <dbReference type="Rhea" id="RHEA-COMP:17342"/>
        <dbReference type="ChEBI" id="CHEBI:33019"/>
        <dbReference type="ChEBI" id="CHEBI:61557"/>
        <dbReference type="ChEBI" id="CHEBI:140395"/>
        <dbReference type="EC" id="2.7.7.6"/>
    </reaction>
</comment>
<dbReference type="Gene3D" id="3.90.1100.10">
    <property type="match status" value="3"/>
</dbReference>
<dbReference type="InterPro" id="IPR010243">
    <property type="entry name" value="RNA_pol_bsu_bac"/>
</dbReference>
<dbReference type="EMBL" id="JACHIA010000001">
    <property type="protein sequence ID" value="MBB6068680.1"/>
    <property type="molecule type" value="Genomic_DNA"/>
</dbReference>
<dbReference type="InterPro" id="IPR037033">
    <property type="entry name" value="DNA-dir_RNAP_su2_hyb_sf"/>
</dbReference>
<dbReference type="Pfam" id="PF04565">
    <property type="entry name" value="RNA_pol_Rpb2_3"/>
    <property type="match status" value="1"/>
</dbReference>
<dbReference type="InterPro" id="IPR007644">
    <property type="entry name" value="RNA_pol_bsu_protrusion"/>
</dbReference>
<feature type="domain" description="RNA polymerase Rpb2" evidence="11">
    <location>
        <begin position="503"/>
        <end position="581"/>
    </location>
</feature>
<dbReference type="InterPro" id="IPR007645">
    <property type="entry name" value="RNA_pol_Rpb2_3"/>
</dbReference>
<evidence type="ECO:0000256" key="1">
    <source>
        <dbReference type="ARBA" id="ARBA00022478"/>
    </source>
</evidence>
<comment type="caution">
    <text evidence="15">The sequence shown here is derived from an EMBL/GenBank/DDBJ whole genome shotgun (WGS) entry which is preliminary data.</text>
</comment>
<keyword evidence="3 6" id="KW-0548">Nucleotidyltransferase</keyword>
<dbReference type="Pfam" id="PF10385">
    <property type="entry name" value="RNA_pol_Rpb2_45"/>
    <property type="match status" value="1"/>
</dbReference>
<dbReference type="NCBIfam" id="NF001616">
    <property type="entry name" value="PRK00405.1"/>
    <property type="match status" value="1"/>
</dbReference>
<feature type="domain" description="RNA polymerase beta subunit protrusion" evidence="12">
    <location>
        <begin position="134"/>
        <end position="627"/>
    </location>
</feature>
<dbReference type="GO" id="GO:0003677">
    <property type="term" value="F:DNA binding"/>
    <property type="evidence" value="ECO:0007669"/>
    <property type="project" value="UniProtKB-UniRule"/>
</dbReference>
<dbReference type="Gene3D" id="2.40.50.150">
    <property type="match status" value="2"/>
</dbReference>
<dbReference type="Pfam" id="PF04560">
    <property type="entry name" value="RNA_pol_Rpb2_7"/>
    <property type="match status" value="1"/>
</dbReference>
<evidence type="ECO:0000313" key="16">
    <source>
        <dbReference type="Proteomes" id="UP000582837"/>
    </source>
</evidence>
<evidence type="ECO:0000259" key="11">
    <source>
        <dbReference type="Pfam" id="PF04561"/>
    </source>
</evidence>
<dbReference type="Proteomes" id="UP000582837">
    <property type="component" value="Unassembled WGS sequence"/>
</dbReference>
<evidence type="ECO:0000259" key="13">
    <source>
        <dbReference type="Pfam" id="PF04565"/>
    </source>
</evidence>
<keyword evidence="2 6" id="KW-0808">Transferase</keyword>
<evidence type="ECO:0000256" key="3">
    <source>
        <dbReference type="ARBA" id="ARBA00022695"/>
    </source>
</evidence>
<proteinExistence type="inferred from homology"/>
<dbReference type="GO" id="GO:0000428">
    <property type="term" value="C:DNA-directed RNA polymerase complex"/>
    <property type="evidence" value="ECO:0007669"/>
    <property type="project" value="UniProtKB-KW"/>
</dbReference>
<dbReference type="Pfam" id="PF00562">
    <property type="entry name" value="RNA_pol_Rpb2_6"/>
    <property type="match status" value="2"/>
</dbReference>
<feature type="domain" description="RNA polymerase Rpb2" evidence="10">
    <location>
        <begin position="1698"/>
        <end position="1771"/>
    </location>
</feature>
<dbReference type="InterPro" id="IPR014724">
    <property type="entry name" value="RNA_pol_RPB2_OB-fold"/>
</dbReference>
<feature type="domain" description="RNA polymerase Rpb2" evidence="11">
    <location>
        <begin position="151"/>
        <end position="220"/>
    </location>
</feature>
<sequence>MATLNKPIVTFAKLTSGMEHPNLLDVQLRAFDTLLQTDAAAREREDVGLERVFNEIFPISDVNGNFSLEFVRYSLGEPKYDMEECMERDMTYAAPLKATLRLVVWEDVGDERRPKDIIEKEVYLGDLPVLTPLGTFIINGAERVIVSQLHRSPGVVFEENTHPNGSKLFSARIIPFRGSWVEFTLDIHDVVAVHIDKKKKFPATALLRALGFSRDADILGVFMQRESVQLGTLDLGGTEKGRRGEVFHGFLAEDVPDPTVLGPEGPVLYRDIVLPGTGEVFERGRRLTRELYNTLREAGFTTLPVIGSALVARAGDEVNGDVLGRMLRAGVESAQLFRARGQSGSAMRATLAKDPTRGTLDSLFAIHNLVRPGTAPAPDVWTEEEYLAEGDAILHISDFLAQWAERGAQAVDPMSREAQRSVEERMLRFAQERGIRYVWESFREDRTEKTAKPSRVLVYELNRVVQVYVAVWRLLFQPRTSLVVSGDLSVQAGASAAASADYSEYTEESLNKRYDLGRVGRYKINQRLAPAFDALHYTVPPAGMTALTAQDVMAILWQLIELHEGRGDTDDIDHLGNRRVRSVGELIANQFSVGLSRMARLVRERMSIVSDPDKINIDDLVNARTVSAVIQQFFGSSQLSQFMDQTNPLAEMTHKRRLSALGPGGLTRERAGFEVRDVHYSHYGRMCPIETPEGPNIGLINSLTTYARINDLGFIETPYRKVVRALIRYPDSAKVEEAVRLVLGDRAKVFVKKGETIDAVRGREVFRSMIVGAELAEDVADWSTLFPRMLAGELDQKAFDEAVTRLPVLAKRGERITDDLADRLTAQPVNLVRVVSRRAGAAARGVAPEAIRNPMSLPVRAYQPTTAAVLAVPGTVLTPEVTEALFTRQSEGLEVQEWGDTPDAVAVDYISGVPALPAEGEVSRVMLGASGKVTHVTPVVTRINAWLSANEEESARIAQANAPLTGVFTFENEFVLCREQGDFPLLRPEEIDYMDVAPDQLVSVAAALIPFLEHDDANRALMGSNMQRQAVPLLFPDAPLVGTGLEEVIARDSGAVVVARRGGIVQEVTADHILIDAGMEGVGQSDEPLRRLAQFDRYRMKKYWRTNQDTALNQRPLVRRGMIVEKGAVLADGPSTDGGELALGRNLLVAFMPWYGHNFEDAIVLSERLVKDDVYTSIHIQELELQVRDTKRGMEEITREIPNVAEESLVDLDERGVVRIGARVKAGDILVGKITPKGETELSPEEKLLTAIFGEKAKDVKDSSLKVPPGVEGTVIDVKIFSRRIDDPILEKERGQKIGELRAYERSEIHRIGDARDEEIRELIRGREVALFLKKGTVEPFFNEGTQLTDEVVGGLDFNDVDLTTLKVTDRGVNEQLRRVIDESKRRIERVRQRTENQIDKIFQPDELPPGVVQLVKVYLAEKRKISVGDKMAGRHGNKGIIARIVPEEDMPFLPDGTPVDVCLNPLGVPSRMNVGQILETHLGWASRVLGFESKTPVFQGASEDEIGALIRLAGVTWARQALGVQAIPPTFDVDDASMVTATVQHHEARAAVEARPEMGIGRHFDWMLGGANTPEHLNDKLRSLRDYLVAAARELAERRETTVEAAFPFAAALAAAPDGDGLTAALEEHMRTAGLTPGGKVSLRDGRSGAQFESPVTVGTIYMLKLSHLVDDKIHARSIGPYSLVTQQPLAGKAQFGGQRFGEMEVWALEAYGAAHTLQEILTVKSDDVNGRSRVYEAIVKGENLPEPGLPESFNVLVKELQALGISVTLGS</sequence>
<evidence type="ECO:0000313" key="15">
    <source>
        <dbReference type="EMBL" id="MBB6068680.1"/>
    </source>
</evidence>
<dbReference type="PROSITE" id="PS01166">
    <property type="entry name" value="RNA_POL_BETA"/>
    <property type="match status" value="1"/>
</dbReference>
<feature type="coiled-coil region" evidence="8">
    <location>
        <begin position="1374"/>
        <end position="1401"/>
    </location>
</feature>
<comment type="subunit">
    <text evidence="6 7">The RNAP catalytic core consists of 2 alpha, 1 beta, 1 beta' and 1 omega subunit. When a sigma factor is associated with the core the holoenzyme is formed, which can initiate transcription.</text>
</comment>
<dbReference type="Pfam" id="PF04563">
    <property type="entry name" value="RNA_pol_Rpb2_1"/>
    <property type="match status" value="2"/>
</dbReference>
<reference evidence="15 16" key="1">
    <citation type="submission" date="2020-08" db="EMBL/GenBank/DDBJ databases">
        <title>Genomic Encyclopedia of Type Strains, Phase IV (KMG-IV): sequencing the most valuable type-strain genomes for metagenomic binning, comparative biology and taxonomic classification.</title>
        <authorList>
            <person name="Goeker M."/>
        </authorList>
    </citation>
    <scope>NUCLEOTIDE SEQUENCE [LARGE SCALE GENOMIC DNA]</scope>
    <source>
        <strain evidence="15 16">DSM 29007</strain>
    </source>
</reference>
<dbReference type="InterPro" id="IPR037034">
    <property type="entry name" value="RNA_pol_Rpb2_2_sf"/>
</dbReference>
<name>A0A841GP48_9BACT</name>
<keyword evidence="4 6" id="KW-0804">Transcription</keyword>
<comment type="similarity">
    <text evidence="6 7">Belongs to the RNA polymerase beta chain family.</text>
</comment>
<dbReference type="InterPro" id="IPR019462">
    <property type="entry name" value="DNA-dir_RNA_pol_bsu_external_1"/>
</dbReference>
<dbReference type="FunFam" id="3.90.1800.10:FF:000001">
    <property type="entry name" value="DNA-directed RNA polymerase subunit beta"/>
    <property type="match status" value="1"/>
</dbReference>
<feature type="domain" description="RNA polymerase Rpb2" evidence="13">
    <location>
        <begin position="641"/>
        <end position="709"/>
    </location>
</feature>
<feature type="domain" description="DNA-directed RNA polymerase beta subunit external 1" evidence="14">
    <location>
        <begin position="939"/>
        <end position="997"/>
    </location>
</feature>
<dbReference type="SUPFAM" id="SSF64484">
    <property type="entry name" value="beta and beta-prime subunits of DNA dependent RNA-polymerase"/>
    <property type="match status" value="2"/>
</dbReference>
<feature type="domain" description="RNA polymerase beta subunit protrusion" evidence="12">
    <location>
        <begin position="23"/>
        <end position="131"/>
    </location>
</feature>
<keyword evidence="8" id="KW-0175">Coiled coil</keyword>
<gene>
    <name evidence="6" type="primary">rpoB</name>
    <name evidence="15" type="ORF">HNQ61_000291</name>
</gene>
<dbReference type="HAMAP" id="MF_01321">
    <property type="entry name" value="RNApol_bact_RpoB"/>
    <property type="match status" value="1"/>
</dbReference>
<dbReference type="GO" id="GO:0003899">
    <property type="term" value="F:DNA-directed RNA polymerase activity"/>
    <property type="evidence" value="ECO:0007669"/>
    <property type="project" value="UniProtKB-UniRule"/>
</dbReference>
<dbReference type="InterPro" id="IPR015712">
    <property type="entry name" value="DNA-dir_RNA_pol_su2"/>
</dbReference>
<feature type="domain" description="DNA-directed RNA polymerase subunit 2 hybrid-binding" evidence="9">
    <location>
        <begin position="1059"/>
        <end position="1516"/>
    </location>
</feature>
<evidence type="ECO:0000256" key="2">
    <source>
        <dbReference type="ARBA" id="ARBA00022679"/>
    </source>
</evidence>
<dbReference type="Gene3D" id="2.40.270.10">
    <property type="entry name" value="DNA-directed RNA polymerase, subunit 2, domain 6"/>
    <property type="match status" value="3"/>
</dbReference>
<dbReference type="EC" id="2.7.7.6" evidence="6 7"/>
<dbReference type="Pfam" id="PF04561">
    <property type="entry name" value="RNA_pol_Rpb2_2"/>
    <property type="match status" value="2"/>
</dbReference>
<comment type="function">
    <text evidence="6 7">DNA-dependent RNA polymerase catalyzes the transcription of DNA into RNA using the four ribonucleoside triphosphates as substrates.</text>
</comment>